<dbReference type="RefSeq" id="XP_015939929.1">
    <property type="nucleotide sequence ID" value="XM_016084443.1"/>
</dbReference>
<dbReference type="KEGG" id="adu:107465468"/>
<proteinExistence type="predicted"/>
<protein>
    <submittedName>
        <fullName evidence="2">Uncharacterized protein LOC107465468</fullName>
    </submittedName>
</protein>
<accession>A0A6P4BM64</accession>
<evidence type="ECO:0000313" key="1">
    <source>
        <dbReference type="Proteomes" id="UP000515211"/>
    </source>
</evidence>
<name>A0A6P4BM64_ARADU</name>
<dbReference type="Proteomes" id="UP000515211">
    <property type="component" value="Chromosome 9"/>
</dbReference>
<sequence>MAPYQFVYSKAYHLPVELEHKAYSAIKFLNFDAQAAGIKRMLQLNELNEFRYSAYENAKLYKKRTKLWHDKNIAIRVFEPGQKVLLFNSRLKLFLGKLKSWWSGPFVVIRA</sequence>
<keyword evidence="1" id="KW-1185">Reference proteome</keyword>
<dbReference type="AlphaFoldDB" id="A0A6P4BM64"/>
<dbReference type="GeneID" id="107465468"/>
<reference evidence="1" key="1">
    <citation type="journal article" date="2016" name="Nat. Genet.">
        <title>The genome sequences of Arachis duranensis and Arachis ipaensis, the diploid ancestors of cultivated peanut.</title>
        <authorList>
            <person name="Bertioli D.J."/>
            <person name="Cannon S.B."/>
            <person name="Froenicke L."/>
            <person name="Huang G."/>
            <person name="Farmer A.D."/>
            <person name="Cannon E.K."/>
            <person name="Liu X."/>
            <person name="Gao D."/>
            <person name="Clevenger J."/>
            <person name="Dash S."/>
            <person name="Ren L."/>
            <person name="Moretzsohn M.C."/>
            <person name="Shirasawa K."/>
            <person name="Huang W."/>
            <person name="Vidigal B."/>
            <person name="Abernathy B."/>
            <person name="Chu Y."/>
            <person name="Niederhuth C.E."/>
            <person name="Umale P."/>
            <person name="Araujo A.C."/>
            <person name="Kozik A."/>
            <person name="Kim K.D."/>
            <person name="Burow M.D."/>
            <person name="Varshney R.K."/>
            <person name="Wang X."/>
            <person name="Zhang X."/>
            <person name="Barkley N."/>
            <person name="Guimaraes P.M."/>
            <person name="Isobe S."/>
            <person name="Guo B."/>
            <person name="Liao B."/>
            <person name="Stalker H.T."/>
            <person name="Schmitz R.J."/>
            <person name="Scheffler B.E."/>
            <person name="Leal-Bertioli S.C."/>
            <person name="Xun X."/>
            <person name="Jackson S.A."/>
            <person name="Michelmore R."/>
            <person name="Ozias-Akins P."/>
        </authorList>
    </citation>
    <scope>NUCLEOTIDE SEQUENCE [LARGE SCALE GENOMIC DNA]</scope>
    <source>
        <strain evidence="1">cv. V14167</strain>
    </source>
</reference>
<reference evidence="2" key="2">
    <citation type="submission" date="2025-08" db="UniProtKB">
        <authorList>
            <consortium name="RefSeq"/>
        </authorList>
    </citation>
    <scope>IDENTIFICATION</scope>
    <source>
        <tissue evidence="2">Whole plant</tissue>
    </source>
</reference>
<evidence type="ECO:0000313" key="2">
    <source>
        <dbReference type="RefSeq" id="XP_015939929.1"/>
    </source>
</evidence>
<gene>
    <name evidence="2" type="primary">LOC107465468</name>
</gene>
<organism evidence="1 2">
    <name type="scientific">Arachis duranensis</name>
    <name type="common">Wild peanut</name>
    <dbReference type="NCBI Taxonomy" id="130453"/>
    <lineage>
        <taxon>Eukaryota</taxon>
        <taxon>Viridiplantae</taxon>
        <taxon>Streptophyta</taxon>
        <taxon>Embryophyta</taxon>
        <taxon>Tracheophyta</taxon>
        <taxon>Spermatophyta</taxon>
        <taxon>Magnoliopsida</taxon>
        <taxon>eudicotyledons</taxon>
        <taxon>Gunneridae</taxon>
        <taxon>Pentapetalae</taxon>
        <taxon>rosids</taxon>
        <taxon>fabids</taxon>
        <taxon>Fabales</taxon>
        <taxon>Fabaceae</taxon>
        <taxon>Papilionoideae</taxon>
        <taxon>50 kb inversion clade</taxon>
        <taxon>dalbergioids sensu lato</taxon>
        <taxon>Dalbergieae</taxon>
        <taxon>Pterocarpus clade</taxon>
        <taxon>Arachis</taxon>
    </lineage>
</organism>